<feature type="chain" id="PRO_5040333705" evidence="2">
    <location>
        <begin position="24"/>
        <end position="107"/>
    </location>
</feature>
<feature type="region of interest" description="Disordered" evidence="1">
    <location>
        <begin position="78"/>
        <end position="107"/>
    </location>
</feature>
<protein>
    <submittedName>
        <fullName evidence="3">Uncharacterized protein</fullName>
    </submittedName>
</protein>
<name>A0A9N9RJ59_9DIPT</name>
<evidence type="ECO:0000313" key="3">
    <source>
        <dbReference type="EMBL" id="CAG9797878.1"/>
    </source>
</evidence>
<reference evidence="3" key="2">
    <citation type="submission" date="2022-10" db="EMBL/GenBank/DDBJ databases">
        <authorList>
            <consortium name="ENA_rothamsted_submissions"/>
            <consortium name="culmorum"/>
            <person name="King R."/>
        </authorList>
    </citation>
    <scope>NUCLEOTIDE SEQUENCE</scope>
</reference>
<dbReference type="Proteomes" id="UP001153620">
    <property type="component" value="Chromosome 1"/>
</dbReference>
<evidence type="ECO:0000256" key="1">
    <source>
        <dbReference type="SAM" id="MobiDB-lite"/>
    </source>
</evidence>
<gene>
    <name evidence="3" type="ORF">CHIRRI_LOCUS864</name>
</gene>
<dbReference type="EMBL" id="OU895877">
    <property type="protein sequence ID" value="CAG9797878.1"/>
    <property type="molecule type" value="Genomic_DNA"/>
</dbReference>
<dbReference type="AlphaFoldDB" id="A0A9N9RJ59"/>
<organism evidence="3 4">
    <name type="scientific">Chironomus riparius</name>
    <dbReference type="NCBI Taxonomy" id="315576"/>
    <lineage>
        <taxon>Eukaryota</taxon>
        <taxon>Metazoa</taxon>
        <taxon>Ecdysozoa</taxon>
        <taxon>Arthropoda</taxon>
        <taxon>Hexapoda</taxon>
        <taxon>Insecta</taxon>
        <taxon>Pterygota</taxon>
        <taxon>Neoptera</taxon>
        <taxon>Endopterygota</taxon>
        <taxon>Diptera</taxon>
        <taxon>Nematocera</taxon>
        <taxon>Chironomoidea</taxon>
        <taxon>Chironomidae</taxon>
        <taxon>Chironominae</taxon>
        <taxon>Chironomus</taxon>
    </lineage>
</organism>
<evidence type="ECO:0000313" key="4">
    <source>
        <dbReference type="Proteomes" id="UP001153620"/>
    </source>
</evidence>
<keyword evidence="4" id="KW-1185">Reference proteome</keyword>
<reference evidence="3" key="1">
    <citation type="submission" date="2022-01" db="EMBL/GenBank/DDBJ databases">
        <authorList>
            <person name="King R."/>
        </authorList>
    </citation>
    <scope>NUCLEOTIDE SEQUENCE</scope>
</reference>
<accession>A0A9N9RJ59</accession>
<proteinExistence type="predicted"/>
<sequence length="107" mass="11447">MNNFAVLLLSILVISTILLQINGQSDDNNKVNRCPIKGRRCGAFQYFDIRDCACKCLVLGPKCKLTTTTMPVTVTSSSTATSTSTVTSSSTASSTMTMADDTTMAHK</sequence>
<keyword evidence="2" id="KW-0732">Signal</keyword>
<feature type="signal peptide" evidence="2">
    <location>
        <begin position="1"/>
        <end position="23"/>
    </location>
</feature>
<evidence type="ECO:0000256" key="2">
    <source>
        <dbReference type="SAM" id="SignalP"/>
    </source>
</evidence>